<accession>C5KQ51</accession>
<proteinExistence type="predicted"/>
<organism evidence="4">
    <name type="scientific">Perkinsus marinus (strain ATCC 50983 / TXsc)</name>
    <dbReference type="NCBI Taxonomy" id="423536"/>
    <lineage>
        <taxon>Eukaryota</taxon>
        <taxon>Sar</taxon>
        <taxon>Alveolata</taxon>
        <taxon>Perkinsozoa</taxon>
        <taxon>Perkinsea</taxon>
        <taxon>Perkinsida</taxon>
        <taxon>Perkinsidae</taxon>
        <taxon>Perkinsus</taxon>
    </lineage>
</organism>
<reference evidence="3 4" key="1">
    <citation type="submission" date="2008-07" db="EMBL/GenBank/DDBJ databases">
        <authorList>
            <person name="El-Sayed N."/>
            <person name="Caler E."/>
            <person name="Inman J."/>
            <person name="Amedeo P."/>
            <person name="Hass B."/>
            <person name="Wortman J."/>
        </authorList>
    </citation>
    <scope>NUCLEOTIDE SEQUENCE [LARGE SCALE GENOMIC DNA]</scope>
    <source>
        <strain evidence="4">ATCC 50983 / TXsc</strain>
    </source>
</reference>
<evidence type="ECO:0000256" key="1">
    <source>
        <dbReference type="SAM" id="MobiDB-lite"/>
    </source>
</evidence>
<dbReference type="AlphaFoldDB" id="C5KQ51"/>
<dbReference type="GeneID" id="9041667"/>
<evidence type="ECO:0000259" key="2">
    <source>
        <dbReference type="Pfam" id="PF17921"/>
    </source>
</evidence>
<protein>
    <recommendedName>
        <fullName evidence="2">Integrase zinc-binding domain-containing protein</fullName>
    </recommendedName>
</protein>
<dbReference type="Gene3D" id="1.10.340.70">
    <property type="match status" value="1"/>
</dbReference>
<dbReference type="InterPro" id="IPR012337">
    <property type="entry name" value="RNaseH-like_sf"/>
</dbReference>
<dbReference type="OrthoDB" id="6020750at2759"/>
<keyword evidence="4" id="KW-1185">Reference proteome</keyword>
<evidence type="ECO:0000313" key="4">
    <source>
        <dbReference type="Proteomes" id="UP000007800"/>
    </source>
</evidence>
<gene>
    <name evidence="3" type="ORF">Pmar_PMAR010503</name>
</gene>
<dbReference type="InterPro" id="IPR041588">
    <property type="entry name" value="Integrase_H2C2"/>
</dbReference>
<dbReference type="OMA" id="WIVEENT"/>
<name>C5KQ51_PERM5</name>
<dbReference type="Gene3D" id="3.30.420.10">
    <property type="entry name" value="Ribonuclease H-like superfamily/Ribonuclease H"/>
    <property type="match status" value="1"/>
</dbReference>
<sequence>MTLADALLGGTDEKQDLSSFPDVFGPTTVQAPGLSWIVEENTITQESLDIFWLLPEIPRYRDYLDGDDDLVAAATPVQKHSHIIETLCENAYDVSTVLSDFEFLRKVFRAMRPHRWKRELFRALGGAERQVRENWSSFHRALQSDLTREVWPAGPYCTDADGLLCFRNGQADGTIDLLPVVPRSPGSCAAYRKKIIRDAHLATAHGGVGATIAHVYNQYYLPEIRVEVKRLVKYCYCCQTLRARRMWSELPGVPHKASAMRSEPYAEVFVDFLTLGELKGSEGPMKILTVYCLGTSHSTWIPCSERMSDVLHGLVRVQQQEGGLRVIRCDRAAYFRTPRFAEEVKRLLGATVALMPARSPWRSGGGERTHALGLRIARVLLRGCVGSARSRKRQETKVDLEYVCREVTLLLNTRPLSFTSSHEPDGQLVAVTPDLLARGYTRRRGCFSGAALGNLSSVKRVKAARSHFMAQIYKDMRIAAAKAMGHKGSKKPLPAPNVGDPVLIYHPTKKMASGFRLAHVMNVEKNGRQMRVKHIDGSEDVHHHYNVVPIEIDPSWSAGDVETDHEAQQGGHDMNTED</sequence>
<dbReference type="RefSeq" id="XP_002781611.1">
    <property type="nucleotide sequence ID" value="XM_002781565.1"/>
</dbReference>
<dbReference type="EMBL" id="GG675225">
    <property type="protein sequence ID" value="EER13406.1"/>
    <property type="molecule type" value="Genomic_DNA"/>
</dbReference>
<dbReference type="GO" id="GO:0003676">
    <property type="term" value="F:nucleic acid binding"/>
    <property type="evidence" value="ECO:0007669"/>
    <property type="project" value="InterPro"/>
</dbReference>
<dbReference type="InterPro" id="IPR036397">
    <property type="entry name" value="RNaseH_sf"/>
</dbReference>
<dbReference type="Proteomes" id="UP000007800">
    <property type="component" value="Unassembled WGS sequence"/>
</dbReference>
<feature type="domain" description="Integrase zinc-binding" evidence="2">
    <location>
        <begin position="191"/>
        <end position="242"/>
    </location>
</feature>
<dbReference type="Pfam" id="PF17921">
    <property type="entry name" value="Integrase_H2C2"/>
    <property type="match status" value="1"/>
</dbReference>
<feature type="region of interest" description="Disordered" evidence="1">
    <location>
        <begin position="556"/>
        <end position="578"/>
    </location>
</feature>
<dbReference type="InParanoid" id="C5KQ51"/>
<dbReference type="SUPFAM" id="SSF53098">
    <property type="entry name" value="Ribonuclease H-like"/>
    <property type="match status" value="1"/>
</dbReference>
<evidence type="ECO:0000313" key="3">
    <source>
        <dbReference type="EMBL" id="EER13406.1"/>
    </source>
</evidence>